<evidence type="ECO:0000313" key="2">
    <source>
        <dbReference type="Proteomes" id="UP001162992"/>
    </source>
</evidence>
<protein>
    <submittedName>
        <fullName evidence="1">Uncharacterized protein</fullName>
    </submittedName>
</protein>
<reference evidence="2" key="1">
    <citation type="journal article" date="2024" name="Proc. Natl. Acad. Sci. U.S.A.">
        <title>Extraordinary preservation of gene collinearity over three hundred million years revealed in homosporous lycophytes.</title>
        <authorList>
            <person name="Li C."/>
            <person name="Wickell D."/>
            <person name="Kuo L.Y."/>
            <person name="Chen X."/>
            <person name="Nie B."/>
            <person name="Liao X."/>
            <person name="Peng D."/>
            <person name="Ji J."/>
            <person name="Jenkins J."/>
            <person name="Williams M."/>
            <person name="Shu S."/>
            <person name="Plott C."/>
            <person name="Barry K."/>
            <person name="Rajasekar S."/>
            <person name="Grimwood J."/>
            <person name="Han X."/>
            <person name="Sun S."/>
            <person name="Hou Z."/>
            <person name="He W."/>
            <person name="Dai G."/>
            <person name="Sun C."/>
            <person name="Schmutz J."/>
            <person name="Leebens-Mack J.H."/>
            <person name="Li F.W."/>
            <person name="Wang L."/>
        </authorList>
    </citation>
    <scope>NUCLEOTIDE SEQUENCE [LARGE SCALE GENOMIC DNA]</scope>
    <source>
        <strain evidence="2">cv. PW_Plant_1</strain>
    </source>
</reference>
<gene>
    <name evidence="1" type="ORF">O6H91_06G088700</name>
</gene>
<dbReference type="EMBL" id="CM055097">
    <property type="protein sequence ID" value="KAJ7553221.1"/>
    <property type="molecule type" value="Genomic_DNA"/>
</dbReference>
<sequence length="656" mass="70607">MARSSAFCNSLFLCFSVAHCKMNLKGSIFVFVALFLWHHAVAAQCPACGNTTVPYPLSTSPSCGQPGYSISCSPSNQLELKAVSGSYPILSINPQSRSLVIAPGSLAKQSCATTDLPNRGLVLNSSHVFNVSSSNTVMLLNCSQVLLLSPLNCSSNSVCHQYLQSAPQAKACGNSLCCSFRAGGSSTSYMLKVSDINACTAYVSVVNLDPSVSPSGWNYGVELDWMAPMEPLCPSNQSCGGNSTCSQDRNKVSRCLCNAGFRWDSFSGTCLAGAVCGSNGSGDGCPGSRSHTRLIAGLTSGLGAALLLIIILALIYRKRQAAKQAKINRAKHMAELMSAHGGGKTAKIFTPREMKRATNSFSRARVLGSGGFGEVFKGILDDGTLVAIKAAKLGNIQGRDHVINEVCILSQVNHRNLVRLLGVCVEMEEPLLVYEFISNGTLFDYLKKSGGKGSLLDWKSRIRIAHQTAEGLAYLHSAAYPPIYHRDVKSSNILLDENMNAKVSDFGLSRLAKPDLTHVSTCAQGTLGYLDPEYYRNYQLTDKSDVYSFGVVLLEIITSQRAIDFSRAQDEVNLAIYVMTKSESGHALEVVDPELLASASSVVKDSILAATLLALSCLQESRTDRPTMKEVAEELQYIASIEDVEVSEHYEDKLAR</sequence>
<name>A0ACC2DGC2_DIPCM</name>
<evidence type="ECO:0000313" key="1">
    <source>
        <dbReference type="EMBL" id="KAJ7553221.1"/>
    </source>
</evidence>
<comment type="caution">
    <text evidence="1">The sequence shown here is derived from an EMBL/GenBank/DDBJ whole genome shotgun (WGS) entry which is preliminary data.</text>
</comment>
<keyword evidence="2" id="KW-1185">Reference proteome</keyword>
<organism evidence="1 2">
    <name type="scientific">Diphasiastrum complanatum</name>
    <name type="common">Issler's clubmoss</name>
    <name type="synonym">Lycopodium complanatum</name>
    <dbReference type="NCBI Taxonomy" id="34168"/>
    <lineage>
        <taxon>Eukaryota</taxon>
        <taxon>Viridiplantae</taxon>
        <taxon>Streptophyta</taxon>
        <taxon>Embryophyta</taxon>
        <taxon>Tracheophyta</taxon>
        <taxon>Lycopodiopsida</taxon>
        <taxon>Lycopodiales</taxon>
        <taxon>Lycopodiaceae</taxon>
        <taxon>Lycopodioideae</taxon>
        <taxon>Diphasiastrum</taxon>
    </lineage>
</organism>
<proteinExistence type="predicted"/>
<dbReference type="Proteomes" id="UP001162992">
    <property type="component" value="Chromosome 6"/>
</dbReference>
<accession>A0ACC2DGC2</accession>